<evidence type="ECO:0000256" key="5">
    <source>
        <dbReference type="ARBA" id="ARBA00022692"/>
    </source>
</evidence>
<feature type="transmembrane region" description="Helical" evidence="9">
    <location>
        <begin position="90"/>
        <end position="112"/>
    </location>
</feature>
<accession>A0ABP3L1V7</accession>
<evidence type="ECO:0000256" key="4">
    <source>
        <dbReference type="ARBA" id="ARBA00022519"/>
    </source>
</evidence>
<evidence type="ECO:0000256" key="1">
    <source>
        <dbReference type="ARBA" id="ARBA00004651"/>
    </source>
</evidence>
<feature type="transmembrane region" description="Helical" evidence="9">
    <location>
        <begin position="12"/>
        <end position="32"/>
    </location>
</feature>
<proteinExistence type="predicted"/>
<evidence type="ECO:0000256" key="6">
    <source>
        <dbReference type="ARBA" id="ARBA00022989"/>
    </source>
</evidence>
<keyword evidence="11" id="KW-1185">Reference proteome</keyword>
<name>A0ABP3L1V7_9LACT</name>
<dbReference type="RefSeq" id="WP_346025131.1">
    <property type="nucleotide sequence ID" value="NZ_BAAADA010000158.1"/>
</dbReference>
<keyword evidence="3" id="KW-1003">Cell membrane</keyword>
<protein>
    <recommendedName>
        <fullName evidence="8">Autoinducer 2 import system permease protein LsrD</fullName>
    </recommendedName>
</protein>
<evidence type="ECO:0000313" key="11">
    <source>
        <dbReference type="Proteomes" id="UP001410648"/>
    </source>
</evidence>
<keyword evidence="7 9" id="KW-0472">Membrane</keyword>
<evidence type="ECO:0000256" key="8">
    <source>
        <dbReference type="ARBA" id="ARBA00039381"/>
    </source>
</evidence>
<sequence>MKKLSMSTKRELSLVVAIVILIAIFSVIEPIYLSRNNLINILDQTVINGVIALGISFTILTGGIDLSVGSTFALVIVIVGDLLVSGVNPLIAIVIGMFLGFVLGAINGILVAKLKLQPFIATLGTMSIYRGIAYVYTGGWPILNIPSNFRGMFNNDIIIDIPFSIIYLLIFAAFTQILLKYTKLGTYIYGVGGNEEVTYLSGVNIDRVKIYAYGISGIGAALAGMVLLARLGSGEPATGQGYELNAIAAAAIGGISMAGGKGNMVGTLLGAILLSCLRVGLVVAGVDSFWQFIATGAIIIIAAYFEVLQNSLGKLRFSKKKVVS</sequence>
<comment type="caution">
    <text evidence="10">The sequence shown here is derived from an EMBL/GenBank/DDBJ whole genome shotgun (WGS) entry which is preliminary data.</text>
</comment>
<evidence type="ECO:0000256" key="2">
    <source>
        <dbReference type="ARBA" id="ARBA00022448"/>
    </source>
</evidence>
<comment type="subcellular location">
    <subcellularLocation>
        <location evidence="1">Cell membrane</location>
        <topology evidence="1">Multi-pass membrane protein</topology>
    </subcellularLocation>
</comment>
<feature type="transmembrane region" description="Helical" evidence="9">
    <location>
        <begin position="289"/>
        <end position="308"/>
    </location>
</feature>
<dbReference type="Proteomes" id="UP001410648">
    <property type="component" value="Unassembled WGS sequence"/>
</dbReference>
<keyword evidence="4" id="KW-0997">Cell inner membrane</keyword>
<dbReference type="PANTHER" id="PTHR32196:SF71">
    <property type="entry name" value="AUTOINDUCER 2 IMPORT SYSTEM PERMEASE PROTEIN LSRD"/>
    <property type="match status" value="1"/>
</dbReference>
<feature type="transmembrane region" description="Helical" evidence="9">
    <location>
        <begin position="210"/>
        <end position="229"/>
    </location>
</feature>
<evidence type="ECO:0000256" key="9">
    <source>
        <dbReference type="SAM" id="Phobius"/>
    </source>
</evidence>
<feature type="transmembrane region" description="Helical" evidence="9">
    <location>
        <begin position="157"/>
        <end position="179"/>
    </location>
</feature>
<dbReference type="CDD" id="cd06579">
    <property type="entry name" value="TM_PBP1_transp_AraH_like"/>
    <property type="match status" value="1"/>
</dbReference>
<feature type="transmembrane region" description="Helical" evidence="9">
    <location>
        <begin position="66"/>
        <end position="84"/>
    </location>
</feature>
<evidence type="ECO:0000256" key="3">
    <source>
        <dbReference type="ARBA" id="ARBA00022475"/>
    </source>
</evidence>
<dbReference type="EMBL" id="BAAADA010000158">
    <property type="protein sequence ID" value="GAA0490181.1"/>
    <property type="molecule type" value="Genomic_DNA"/>
</dbReference>
<keyword evidence="6 9" id="KW-1133">Transmembrane helix</keyword>
<gene>
    <name evidence="10" type="ORF">GCM10008936_17540</name>
</gene>
<dbReference type="Pfam" id="PF02653">
    <property type="entry name" value="BPD_transp_2"/>
    <property type="match status" value="1"/>
</dbReference>
<reference evidence="11" key="1">
    <citation type="journal article" date="2019" name="Int. J. Syst. Evol. Microbiol.">
        <title>The Global Catalogue of Microorganisms (GCM) 10K type strain sequencing project: providing services to taxonomists for standard genome sequencing and annotation.</title>
        <authorList>
            <consortium name="The Broad Institute Genomics Platform"/>
            <consortium name="The Broad Institute Genome Sequencing Center for Infectious Disease"/>
            <person name="Wu L."/>
            <person name="Ma J."/>
        </authorList>
    </citation>
    <scope>NUCLEOTIDE SEQUENCE [LARGE SCALE GENOMIC DNA]</scope>
    <source>
        <strain evidence="11">JCM 14232</strain>
    </source>
</reference>
<dbReference type="PANTHER" id="PTHR32196">
    <property type="entry name" value="ABC TRANSPORTER PERMEASE PROTEIN YPHD-RELATED-RELATED"/>
    <property type="match status" value="1"/>
</dbReference>
<organism evidence="10 11">
    <name type="scientific">Alkalibacterium indicireducens</name>
    <dbReference type="NCBI Taxonomy" id="398758"/>
    <lineage>
        <taxon>Bacteria</taxon>
        <taxon>Bacillati</taxon>
        <taxon>Bacillota</taxon>
        <taxon>Bacilli</taxon>
        <taxon>Lactobacillales</taxon>
        <taxon>Carnobacteriaceae</taxon>
        <taxon>Alkalibacterium</taxon>
    </lineage>
</organism>
<dbReference type="InterPro" id="IPR001851">
    <property type="entry name" value="ABC_transp_permease"/>
</dbReference>
<evidence type="ECO:0000313" key="10">
    <source>
        <dbReference type="EMBL" id="GAA0490181.1"/>
    </source>
</evidence>
<keyword evidence="5 9" id="KW-0812">Transmembrane</keyword>
<keyword evidence="2" id="KW-0813">Transport</keyword>
<feature type="transmembrane region" description="Helical" evidence="9">
    <location>
        <begin position="119"/>
        <end position="137"/>
    </location>
</feature>
<evidence type="ECO:0000256" key="7">
    <source>
        <dbReference type="ARBA" id="ARBA00023136"/>
    </source>
</evidence>